<reference evidence="1" key="1">
    <citation type="submission" date="2022-12" db="EMBL/GenBank/DDBJ databases">
        <authorList>
            <person name="Alioto T."/>
            <person name="Alioto T."/>
            <person name="Gomez Garrido J."/>
        </authorList>
    </citation>
    <scope>NUCLEOTIDE SEQUENCE</scope>
</reference>
<dbReference type="Proteomes" id="UP001178461">
    <property type="component" value="Chromosome 11"/>
</dbReference>
<organism evidence="1 2">
    <name type="scientific">Podarcis lilfordi</name>
    <name type="common">Lilford's wall lizard</name>
    <dbReference type="NCBI Taxonomy" id="74358"/>
    <lineage>
        <taxon>Eukaryota</taxon>
        <taxon>Metazoa</taxon>
        <taxon>Chordata</taxon>
        <taxon>Craniata</taxon>
        <taxon>Vertebrata</taxon>
        <taxon>Euteleostomi</taxon>
        <taxon>Lepidosauria</taxon>
        <taxon>Squamata</taxon>
        <taxon>Bifurcata</taxon>
        <taxon>Unidentata</taxon>
        <taxon>Episquamata</taxon>
        <taxon>Laterata</taxon>
        <taxon>Lacertibaenia</taxon>
        <taxon>Lacertidae</taxon>
        <taxon>Podarcis</taxon>
    </lineage>
</organism>
<evidence type="ECO:0000313" key="2">
    <source>
        <dbReference type="Proteomes" id="UP001178461"/>
    </source>
</evidence>
<protein>
    <submittedName>
        <fullName evidence="1">Uncharacterized protein</fullName>
    </submittedName>
</protein>
<dbReference type="EMBL" id="OX395136">
    <property type="protein sequence ID" value="CAI5787348.1"/>
    <property type="molecule type" value="Genomic_DNA"/>
</dbReference>
<gene>
    <name evidence="1" type="ORF">PODLI_1B014442</name>
</gene>
<accession>A0AA35L1B5</accession>
<proteinExistence type="predicted"/>
<name>A0AA35L1B5_9SAUR</name>
<evidence type="ECO:0000313" key="1">
    <source>
        <dbReference type="EMBL" id="CAI5787348.1"/>
    </source>
</evidence>
<sequence>MTRQPRRSSPHLGKRVEALFVCQSRPGIPNKTPRAELLFLPTEPCPFKCALSPPSACRNNLFAAGRCAGSAHAPLGCGAPPLALGCGEKEEEAELEEEMRVLEGRARRAAGCSSSASRGALFFGGELFG</sequence>
<dbReference type="AlphaFoldDB" id="A0AA35L1B5"/>
<keyword evidence="2" id="KW-1185">Reference proteome</keyword>